<dbReference type="InterPro" id="IPR015943">
    <property type="entry name" value="WD40/YVTN_repeat-like_dom_sf"/>
</dbReference>
<dbReference type="InterPro" id="IPR001680">
    <property type="entry name" value="WD40_rpt"/>
</dbReference>
<protein>
    <submittedName>
        <fullName evidence="6">WD repeat-containing 91 homolog</fullName>
    </submittedName>
</protein>
<dbReference type="InterPro" id="IPR056327">
    <property type="entry name" value="ARMC9_CTLH-like_dom"/>
</dbReference>
<dbReference type="Pfam" id="PF23138">
    <property type="entry name" value="CTLH_Armc9"/>
    <property type="match status" value="1"/>
</dbReference>
<dbReference type="AlphaFoldDB" id="A0A8S0R2I8"/>
<comment type="caution">
    <text evidence="6">The sequence shown here is derived from an EMBL/GenBank/DDBJ whole genome shotgun (WGS) entry which is preliminary data.</text>
</comment>
<evidence type="ECO:0000256" key="2">
    <source>
        <dbReference type="SAM" id="Coils"/>
    </source>
</evidence>
<evidence type="ECO:0000259" key="4">
    <source>
        <dbReference type="Pfam" id="PF12894"/>
    </source>
</evidence>
<feature type="coiled-coil region" evidence="2">
    <location>
        <begin position="174"/>
        <end position="208"/>
    </location>
</feature>
<evidence type="ECO:0000313" key="7">
    <source>
        <dbReference type="Proteomes" id="UP000594638"/>
    </source>
</evidence>
<dbReference type="InterPro" id="IPR006594">
    <property type="entry name" value="LisH"/>
</dbReference>
<name>A0A8S0R2I8_OLEEU</name>
<dbReference type="OrthoDB" id="538223at2759"/>
<dbReference type="Pfam" id="PF00400">
    <property type="entry name" value="WD40"/>
    <property type="match status" value="2"/>
</dbReference>
<gene>
    <name evidence="6" type="ORF">OLEA9_A056720</name>
</gene>
<evidence type="ECO:0000256" key="3">
    <source>
        <dbReference type="SAM" id="MobiDB-lite"/>
    </source>
</evidence>
<dbReference type="InterPro" id="IPR024977">
    <property type="entry name" value="Apc4-like_WD40_dom"/>
</dbReference>
<dbReference type="SUPFAM" id="SSF50978">
    <property type="entry name" value="WD40 repeat-like"/>
    <property type="match status" value="1"/>
</dbReference>
<evidence type="ECO:0000259" key="5">
    <source>
        <dbReference type="Pfam" id="PF23138"/>
    </source>
</evidence>
<evidence type="ECO:0000256" key="1">
    <source>
        <dbReference type="PROSITE-ProRule" id="PRU00221"/>
    </source>
</evidence>
<keyword evidence="1" id="KW-0853">WD repeat</keyword>
<keyword evidence="2" id="KW-0175">Coiled coil</keyword>
<feature type="repeat" description="WD" evidence="1">
    <location>
        <begin position="516"/>
        <end position="551"/>
    </location>
</feature>
<dbReference type="SMART" id="SM00320">
    <property type="entry name" value="WD40"/>
    <property type="match status" value="5"/>
</dbReference>
<keyword evidence="7" id="KW-1185">Reference proteome</keyword>
<accession>A0A8S0R2I8</accession>
<feature type="domain" description="ARMC9 CTLH-like" evidence="5">
    <location>
        <begin position="54"/>
        <end position="165"/>
    </location>
</feature>
<evidence type="ECO:0000313" key="6">
    <source>
        <dbReference type="EMBL" id="CAA2972542.1"/>
    </source>
</evidence>
<feature type="repeat" description="WD" evidence="1">
    <location>
        <begin position="328"/>
        <end position="369"/>
    </location>
</feature>
<dbReference type="PANTHER" id="PTHR47198">
    <property type="entry name" value="OS05G0299300 PROTEIN"/>
    <property type="match status" value="1"/>
</dbReference>
<feature type="compositionally biased region" description="Basic and acidic residues" evidence="3">
    <location>
        <begin position="282"/>
        <end position="294"/>
    </location>
</feature>
<dbReference type="InterPro" id="IPR036322">
    <property type="entry name" value="WD40_repeat_dom_sf"/>
</dbReference>
<dbReference type="PROSITE" id="PS50294">
    <property type="entry name" value="WD_REPEATS_REGION"/>
    <property type="match status" value="2"/>
</dbReference>
<organism evidence="6 7">
    <name type="scientific">Olea europaea subsp. europaea</name>
    <dbReference type="NCBI Taxonomy" id="158383"/>
    <lineage>
        <taxon>Eukaryota</taxon>
        <taxon>Viridiplantae</taxon>
        <taxon>Streptophyta</taxon>
        <taxon>Embryophyta</taxon>
        <taxon>Tracheophyta</taxon>
        <taxon>Spermatophyta</taxon>
        <taxon>Magnoliopsida</taxon>
        <taxon>eudicotyledons</taxon>
        <taxon>Gunneridae</taxon>
        <taxon>Pentapetalae</taxon>
        <taxon>asterids</taxon>
        <taxon>lamiids</taxon>
        <taxon>Lamiales</taxon>
        <taxon>Oleaceae</taxon>
        <taxon>Oleeae</taxon>
        <taxon>Olea</taxon>
    </lineage>
</organism>
<reference evidence="6 7" key="1">
    <citation type="submission" date="2019-12" db="EMBL/GenBank/DDBJ databases">
        <authorList>
            <person name="Alioto T."/>
            <person name="Alioto T."/>
            <person name="Gomez Garrido J."/>
        </authorList>
    </citation>
    <scope>NUCLEOTIDE SEQUENCE [LARGE SCALE GENOMIC DNA]</scope>
</reference>
<dbReference type="PROSITE" id="PS50082">
    <property type="entry name" value="WD_REPEATS_2"/>
    <property type="match status" value="3"/>
</dbReference>
<sequence length="643" mass="71390">MENMQFAEELVREFLVFRGFTETLQSFGKELGTDIGKGFEVDKILDLIFSVYIPKFEAEKLIDLLSFFKRCFSHSDSALFATLSRLEQSILRYYIVNAIKYGKKDKVMEFLGIIGNDLLMRDQNWSSWFAIPYIQNPQLDPQFRVYFSVEWFQSLHISVRNFLTNLRIPALLKISSERNSVNRLMKENKKLNLKLSQLQSLLEEKEAQLCNSRSGASSVREVGGPGMGNFSHSVAGAADEAIFPSHFSDNVLVHDTSLVDGRESFQNQDDAQLAESHASRAHTNDHPGEGRRSDAYHMFQSDSVVEIGSNVQGEERLPEVKAVFQDTFLGHTSPISCCRFSATGDNIASASMDGTVRIWTYDASATASKNATIYCGAEITSLEWDCKSDRLLLIGTADGGIKAWNVDAKRVVCDLNSAEAYPSVLDLKCSPVEPIFVSAAASRRQGRSYYDKLGFASLTVWNMRTWKAMAVLPLGKDPPAITSLCFNHNGKLLAAAATDGMIHMFDMSAGLQVTGWPAHDLAIGSVLFGPDETSIFSLGTDGKIIEWSLQSQGKILWSRNCNIFYDPENSSQFKHEMALDAKGRRLLVTSNSLSAPIYQVQGHMNGMRTLSHSGPITTVDWHPTLPIFLTGSADHSVRVTSIS</sequence>
<dbReference type="Proteomes" id="UP000594638">
    <property type="component" value="Unassembled WGS sequence"/>
</dbReference>
<feature type="region of interest" description="Disordered" evidence="3">
    <location>
        <begin position="268"/>
        <end position="294"/>
    </location>
</feature>
<proteinExistence type="predicted"/>
<dbReference type="Gene3D" id="2.130.10.10">
    <property type="entry name" value="YVTN repeat-like/Quinoprotein amine dehydrogenase"/>
    <property type="match status" value="3"/>
</dbReference>
<feature type="domain" description="Anaphase-promoting complex subunit 4-like WD40" evidence="4">
    <location>
        <begin position="473"/>
        <end position="523"/>
    </location>
</feature>
<dbReference type="Pfam" id="PF12894">
    <property type="entry name" value="ANAPC4_WD40"/>
    <property type="match status" value="1"/>
</dbReference>
<dbReference type="PANTHER" id="PTHR47198:SF1">
    <property type="entry name" value="WD REPEAT-CONTAINING PROTEIN 91-LIKE ISOFORM X1"/>
    <property type="match status" value="1"/>
</dbReference>
<feature type="repeat" description="WD" evidence="1">
    <location>
        <begin position="609"/>
        <end position="643"/>
    </location>
</feature>
<dbReference type="Gramene" id="OE9A056720T9">
    <property type="protein sequence ID" value="OE9A056720C9"/>
    <property type="gene ID" value="OE9A056720"/>
</dbReference>
<dbReference type="PROSITE" id="PS50896">
    <property type="entry name" value="LISH"/>
    <property type="match status" value="1"/>
</dbReference>
<dbReference type="EMBL" id="CACTIH010002056">
    <property type="protein sequence ID" value="CAA2972542.1"/>
    <property type="molecule type" value="Genomic_DNA"/>
</dbReference>